<feature type="compositionally biased region" description="Polar residues" evidence="9">
    <location>
        <begin position="916"/>
        <end position="927"/>
    </location>
</feature>
<comment type="similarity">
    <text evidence="2 8">Belongs to the group II decarboxylase family.</text>
</comment>
<feature type="region of interest" description="Disordered" evidence="9">
    <location>
        <begin position="646"/>
        <end position="893"/>
    </location>
</feature>
<dbReference type="PANTHER" id="PTHR43321:SF6">
    <property type="entry name" value="GLUTAMATE DECARBOXYLASE"/>
    <property type="match status" value="1"/>
</dbReference>
<comment type="catalytic activity">
    <reaction evidence="6 8">
        <text>L-glutamate + H(+) = 4-aminobutanoate + CO2</text>
        <dbReference type="Rhea" id="RHEA:17785"/>
        <dbReference type="ChEBI" id="CHEBI:15378"/>
        <dbReference type="ChEBI" id="CHEBI:16526"/>
        <dbReference type="ChEBI" id="CHEBI:29985"/>
        <dbReference type="ChEBI" id="CHEBI:59888"/>
        <dbReference type="EC" id="4.1.1.15"/>
    </reaction>
</comment>
<dbReference type="SUPFAM" id="SSF53383">
    <property type="entry name" value="PLP-dependent transferases"/>
    <property type="match status" value="1"/>
</dbReference>
<dbReference type="HOGENOM" id="CLU_253360_0_0_1"/>
<dbReference type="NCBIfam" id="TIGR01788">
    <property type="entry name" value="Glu-decarb-GAD"/>
    <property type="match status" value="1"/>
</dbReference>
<dbReference type="GO" id="GO:0005829">
    <property type="term" value="C:cytosol"/>
    <property type="evidence" value="ECO:0007669"/>
    <property type="project" value="TreeGrafter"/>
</dbReference>
<dbReference type="Gene3D" id="3.40.640.10">
    <property type="entry name" value="Type I PLP-dependent aspartate aminotransferase-like (Major domain)"/>
    <property type="match status" value="1"/>
</dbReference>
<dbReference type="eggNOG" id="ENOG502QT51">
    <property type="taxonomic scope" value="Eukaryota"/>
</dbReference>
<comment type="caution">
    <text evidence="10">The sequence shown here is derived from an EMBL/GenBank/DDBJ whole genome shotgun (WGS) entry which is preliminary data.</text>
</comment>
<feature type="compositionally biased region" description="Polar residues" evidence="9">
    <location>
        <begin position="1314"/>
        <end position="1323"/>
    </location>
</feature>
<dbReference type="PANTHER" id="PTHR43321">
    <property type="entry name" value="GLUTAMATE DECARBOXYLASE"/>
    <property type="match status" value="1"/>
</dbReference>
<proteinExistence type="inferred from homology"/>
<evidence type="ECO:0000256" key="3">
    <source>
        <dbReference type="ARBA" id="ARBA00012421"/>
    </source>
</evidence>
<keyword evidence="5 8" id="KW-0456">Lyase</keyword>
<evidence type="ECO:0000256" key="7">
    <source>
        <dbReference type="PIRSR" id="PIRSR602129-50"/>
    </source>
</evidence>
<evidence type="ECO:0000256" key="8">
    <source>
        <dbReference type="RuleBase" id="RU361171"/>
    </source>
</evidence>
<dbReference type="EC" id="4.1.1.15" evidence="3 8"/>
<gene>
    <name evidence="10" type="ORF">GQ26_0261130</name>
</gene>
<feature type="compositionally biased region" description="Low complexity" evidence="9">
    <location>
        <begin position="596"/>
        <end position="611"/>
    </location>
</feature>
<feature type="compositionally biased region" description="Low complexity" evidence="9">
    <location>
        <begin position="716"/>
        <end position="739"/>
    </location>
</feature>
<feature type="region of interest" description="Disordered" evidence="9">
    <location>
        <begin position="491"/>
        <end position="510"/>
    </location>
</feature>
<evidence type="ECO:0000313" key="10">
    <source>
        <dbReference type="EMBL" id="KFX44858.1"/>
    </source>
</evidence>
<evidence type="ECO:0000256" key="9">
    <source>
        <dbReference type="SAM" id="MobiDB-lite"/>
    </source>
</evidence>
<organism evidence="10">
    <name type="scientific">Talaromyces marneffei PM1</name>
    <dbReference type="NCBI Taxonomy" id="1077442"/>
    <lineage>
        <taxon>Eukaryota</taxon>
        <taxon>Fungi</taxon>
        <taxon>Dikarya</taxon>
        <taxon>Ascomycota</taxon>
        <taxon>Pezizomycotina</taxon>
        <taxon>Eurotiomycetes</taxon>
        <taxon>Eurotiomycetidae</taxon>
        <taxon>Eurotiales</taxon>
        <taxon>Trichocomaceae</taxon>
        <taxon>Talaromyces</taxon>
        <taxon>Talaromyces sect. Talaromyces</taxon>
    </lineage>
</organism>
<feature type="region of interest" description="Disordered" evidence="9">
    <location>
        <begin position="1273"/>
        <end position="1390"/>
    </location>
</feature>
<dbReference type="InterPro" id="IPR010107">
    <property type="entry name" value="Glutamate_decarboxylase"/>
</dbReference>
<dbReference type="InterPro" id="IPR015424">
    <property type="entry name" value="PyrdxlP-dep_Trfase"/>
</dbReference>
<feature type="region of interest" description="Disordered" evidence="9">
    <location>
        <begin position="941"/>
        <end position="1007"/>
    </location>
</feature>
<feature type="compositionally biased region" description="Polar residues" evidence="9">
    <location>
        <begin position="941"/>
        <end position="959"/>
    </location>
</feature>
<feature type="modified residue" description="N6-(pyridoxal phosphate)lysine" evidence="7">
    <location>
        <position position="298"/>
    </location>
</feature>
<dbReference type="Gene3D" id="4.10.280.50">
    <property type="match status" value="1"/>
</dbReference>
<evidence type="ECO:0000256" key="2">
    <source>
        <dbReference type="ARBA" id="ARBA00009533"/>
    </source>
</evidence>
<name>A0A093XHZ9_TALMA</name>
<protein>
    <recommendedName>
        <fullName evidence="3 8">Glutamate decarboxylase</fullName>
        <ecNumber evidence="3 8">4.1.1.15</ecNumber>
    </recommendedName>
</protein>
<accession>A0A093XHZ9</accession>
<evidence type="ECO:0000256" key="4">
    <source>
        <dbReference type="ARBA" id="ARBA00022898"/>
    </source>
</evidence>
<feature type="region of interest" description="Disordered" evidence="9">
    <location>
        <begin position="589"/>
        <end position="624"/>
    </location>
</feature>
<dbReference type="Gene3D" id="3.90.1150.160">
    <property type="match status" value="1"/>
</dbReference>
<evidence type="ECO:0000256" key="5">
    <source>
        <dbReference type="ARBA" id="ARBA00023239"/>
    </source>
</evidence>
<dbReference type="FunFam" id="3.40.640.10:FF:000017">
    <property type="entry name" value="Glutamate decarboxylase"/>
    <property type="match status" value="1"/>
</dbReference>
<reference evidence="10" key="1">
    <citation type="journal article" date="2014" name="PLoS Genet.">
        <title>Signature Gene Expression Reveals Novel Clues to the Molecular Mechanisms of Dimorphic Transition in Penicillium marneffei.</title>
        <authorList>
            <person name="Yang E."/>
            <person name="Wang G."/>
            <person name="Cai J."/>
            <person name="Woo P.C."/>
            <person name="Lau S.K."/>
            <person name="Yuen K.-Y."/>
            <person name="Chow W.-N."/>
            <person name="Lin X."/>
        </authorList>
    </citation>
    <scope>NUCLEOTIDE SEQUENCE [LARGE SCALE GENOMIC DNA]</scope>
    <source>
        <strain evidence="10">PM1</strain>
    </source>
</reference>
<dbReference type="Pfam" id="PF00282">
    <property type="entry name" value="Pyridoxal_deC"/>
    <property type="match status" value="1"/>
</dbReference>
<feature type="compositionally biased region" description="Pro residues" evidence="9">
    <location>
        <begin position="612"/>
        <end position="622"/>
    </location>
</feature>
<feature type="compositionally biased region" description="Polar residues" evidence="9">
    <location>
        <begin position="780"/>
        <end position="793"/>
    </location>
</feature>
<feature type="compositionally biased region" description="Basic residues" evidence="9">
    <location>
        <begin position="491"/>
        <end position="504"/>
    </location>
</feature>
<feature type="compositionally biased region" description="Polar residues" evidence="9">
    <location>
        <begin position="973"/>
        <end position="992"/>
    </location>
</feature>
<dbReference type="GO" id="GO:0030170">
    <property type="term" value="F:pyridoxal phosphate binding"/>
    <property type="evidence" value="ECO:0007669"/>
    <property type="project" value="InterPro"/>
</dbReference>
<sequence length="1416" mass="160089">MVHLATVRNDEKVPKFEPRKIHAIDTLDLSAPGADDFSTSVYGSRFATESLPSLEMPDKEMPPDIAYRMIKDDLSLDGNPMLNLASFVTTYMEDEAEKLMAEAFSKNFIDYEEYPQSVDIQNRCVNMIARLFNAPTNPESPNAMGTSTVGSSEAIMLALLAMKRRWQNKRKAEGKDWHNPNIVMNSAVQVCWEKATRYFEVGEKYVYCTNERYVIDPKEAVDLVDENTIGICVILGTTYTGEYEDAKAVNDLLVERGIDVPIHIDAASGGFVAPFVNPNLEWDFKLEKVVSINVSGHKYGLVYPGVGWVVWRSPEYLPKELVFNVNYLGADQASFTLNFSKGASQVIGQYYQMIRLGKRGYRSIMLNLTRTADYLTAKLQELGFIMMSKGHGHGLPVVAFRLDPARGDIFDEFAIAHHLRERGWIVPAYTMAPHCENLKMMRIVVREDFSLPRADLLINDVKLALRTLGEMDKSMIERYQKHVQEQIVSSHKARHNHPMYKKEKHSLQAPRPSTVAQVQSLSLQVASGFVQQAESLLTSIQDDTLNFYTTHPYLPPQRNCFLPKHFFPCLSILHLERALSPSMPSFFSKKTRTQQVSSAGPAGESSSGSAVPPGPPPLPLPNDPYQILHQQQQSLEEFSDRIFDANRRPSEPFPAHQFHGRRPHSPHSPSPAGVDLRYGRDPEDQHQQQQQQYRHPAHHNPNQPSLDRPTISIVTPSQQQQQQQQQQNQNEPQSYQQSPDRARNSIDQQQWTTSEHNPSAPDLLHDSGKQQKKKKGFFSRNQTVASSNPATKQSAKKDKSLGRSASIKHSFGRDNIIQPPQSSSEYGRSVTTKSTSGHSLNQNQSRSTLDNTSQQFESETSLRPPTAETPASPNRNYEPSQPHTPLENSQSSQRLGADINDRGHLVWQQHRRSESFESIPSQTSSRRPSIHQILDSSVSDMATAQQPMGTRPSESQPQIPTRKDSLAAPSGQPHLQNALQGSFKNPSQQNLHDMQGRETPPSAAMNSKVREELENLDVGALIMRHEELQAKYQKVKRYYFEKEAQVTALQNTVAHQRMAVSRTVLDDNEYTARFQRLDGAIKELAFSIRKDWRAIPDWLHPFVNEDAVTVGTKEMTGVGRAVITRWVAEEVFNRYFHPGLERTFSERLKTIEMHLRRQQVQVFNEDDKENQVARISNWRRTTLDGLADMLQSRTTQENLDQLVEYLVEKLSAMLQCDLKEPAPPELAHYTRMIVENAINIAEKIPQEARDIVVDYISPGSFVSEINMKVETGLPPLTRPLADGKDDIASEGNEEMETDIKEQPTPPQQTDQQQGKNPTHMPQSREQRKKYPFGSLMSKKSLASTNPAPAQSQNPSQGTASSPDNATNNKERDEQLQQQQQQQDKRPRVRLSTFMTVEVKGRGPNNVLIQAPVYTIE</sequence>
<feature type="compositionally biased region" description="Polar residues" evidence="9">
    <location>
        <begin position="745"/>
        <end position="757"/>
    </location>
</feature>
<dbReference type="InterPro" id="IPR015421">
    <property type="entry name" value="PyrdxlP-dep_Trfase_major"/>
</dbReference>
<evidence type="ECO:0000256" key="1">
    <source>
        <dbReference type="ARBA" id="ARBA00001933"/>
    </source>
</evidence>
<evidence type="ECO:0000256" key="6">
    <source>
        <dbReference type="ARBA" id="ARBA00048868"/>
    </source>
</evidence>
<feature type="compositionally biased region" description="Polar residues" evidence="9">
    <location>
        <begin position="1340"/>
        <end position="1367"/>
    </location>
</feature>
<dbReference type="GO" id="GO:0006538">
    <property type="term" value="P:L-glutamate catabolic process"/>
    <property type="evidence" value="ECO:0007669"/>
    <property type="project" value="TreeGrafter"/>
</dbReference>
<feature type="compositionally biased region" description="Polar residues" evidence="9">
    <location>
        <begin position="818"/>
        <end position="893"/>
    </location>
</feature>
<keyword evidence="8" id="KW-0210">Decarboxylase</keyword>
<feature type="compositionally biased region" description="Basic and acidic residues" evidence="9">
    <location>
        <begin position="677"/>
        <end position="686"/>
    </location>
</feature>
<dbReference type="EMBL" id="JPOX01000026">
    <property type="protein sequence ID" value="KFX44858.1"/>
    <property type="molecule type" value="Genomic_DNA"/>
</dbReference>
<dbReference type="InterPro" id="IPR002129">
    <property type="entry name" value="PyrdxlP-dep_de-COase"/>
</dbReference>
<dbReference type="GO" id="GO:0004351">
    <property type="term" value="F:glutamate decarboxylase activity"/>
    <property type="evidence" value="ECO:0007669"/>
    <property type="project" value="UniProtKB-EC"/>
</dbReference>
<dbReference type="FunFam" id="4.10.280.50:FF:000001">
    <property type="entry name" value="Glutamate decarboxylase"/>
    <property type="match status" value="1"/>
</dbReference>
<comment type="cofactor">
    <cofactor evidence="1 7 8">
        <name>pyridoxal 5'-phosphate</name>
        <dbReference type="ChEBI" id="CHEBI:597326"/>
    </cofactor>
</comment>
<keyword evidence="4 7" id="KW-0663">Pyridoxal phosphate</keyword>
<feature type="region of interest" description="Disordered" evidence="9">
    <location>
        <begin position="908"/>
        <end position="928"/>
    </location>
</feature>